<reference evidence="2 3" key="1">
    <citation type="journal article" date="2007" name="Nature">
        <title>Evolution of genes and genomes on the Drosophila phylogeny.</title>
        <authorList>
            <consortium name="Drosophila 12 Genomes Consortium"/>
            <person name="Clark A.G."/>
            <person name="Eisen M.B."/>
            <person name="Smith D.R."/>
            <person name="Bergman C.M."/>
            <person name="Oliver B."/>
            <person name="Markow T.A."/>
            <person name="Kaufman T.C."/>
            <person name="Kellis M."/>
            <person name="Gelbart W."/>
            <person name="Iyer V.N."/>
            <person name="Pollard D.A."/>
            <person name="Sackton T.B."/>
            <person name="Larracuente A.M."/>
            <person name="Singh N.D."/>
            <person name="Abad J.P."/>
            <person name="Abt D.N."/>
            <person name="Adryan B."/>
            <person name="Aguade M."/>
            <person name="Akashi H."/>
            <person name="Anderson W.W."/>
            <person name="Aquadro C.F."/>
            <person name="Ardell D.H."/>
            <person name="Arguello R."/>
            <person name="Artieri C.G."/>
            <person name="Barbash D.A."/>
            <person name="Barker D."/>
            <person name="Barsanti P."/>
            <person name="Batterham P."/>
            <person name="Batzoglou S."/>
            <person name="Begun D."/>
            <person name="Bhutkar A."/>
            <person name="Blanco E."/>
            <person name="Bosak S.A."/>
            <person name="Bradley R.K."/>
            <person name="Brand A.D."/>
            <person name="Brent M.R."/>
            <person name="Brooks A.N."/>
            <person name="Brown R.H."/>
            <person name="Butlin R.K."/>
            <person name="Caggese C."/>
            <person name="Calvi B.R."/>
            <person name="Bernardo de Carvalho A."/>
            <person name="Caspi A."/>
            <person name="Castrezana S."/>
            <person name="Celniker S.E."/>
            <person name="Chang J.L."/>
            <person name="Chapple C."/>
            <person name="Chatterji S."/>
            <person name="Chinwalla A."/>
            <person name="Civetta A."/>
            <person name="Clifton S.W."/>
            <person name="Comeron J.M."/>
            <person name="Costello J.C."/>
            <person name="Coyne J.A."/>
            <person name="Daub J."/>
            <person name="David R.G."/>
            <person name="Delcher A.L."/>
            <person name="Delehaunty K."/>
            <person name="Do C.B."/>
            <person name="Ebling H."/>
            <person name="Edwards K."/>
            <person name="Eickbush T."/>
            <person name="Evans J.D."/>
            <person name="Filipski A."/>
            <person name="Findeiss S."/>
            <person name="Freyhult E."/>
            <person name="Fulton L."/>
            <person name="Fulton R."/>
            <person name="Garcia A.C."/>
            <person name="Gardiner A."/>
            <person name="Garfield D.A."/>
            <person name="Garvin B.E."/>
            <person name="Gibson G."/>
            <person name="Gilbert D."/>
            <person name="Gnerre S."/>
            <person name="Godfrey J."/>
            <person name="Good R."/>
            <person name="Gotea V."/>
            <person name="Gravely B."/>
            <person name="Greenberg A.J."/>
            <person name="Griffiths-Jones S."/>
            <person name="Gross S."/>
            <person name="Guigo R."/>
            <person name="Gustafson E.A."/>
            <person name="Haerty W."/>
            <person name="Hahn M.W."/>
            <person name="Halligan D.L."/>
            <person name="Halpern A.L."/>
            <person name="Halter G.M."/>
            <person name="Han M.V."/>
            <person name="Heger A."/>
            <person name="Hillier L."/>
            <person name="Hinrichs A.S."/>
            <person name="Holmes I."/>
            <person name="Hoskins R.A."/>
            <person name="Hubisz M.J."/>
            <person name="Hultmark D."/>
            <person name="Huntley M.A."/>
            <person name="Jaffe D.B."/>
            <person name="Jagadeeshan S."/>
            <person name="Jeck W.R."/>
            <person name="Johnson J."/>
            <person name="Jones C.D."/>
            <person name="Jordan W.C."/>
            <person name="Karpen G.H."/>
            <person name="Kataoka E."/>
            <person name="Keightley P.D."/>
            <person name="Kheradpour P."/>
            <person name="Kirkness E.F."/>
            <person name="Koerich L.B."/>
            <person name="Kristiansen K."/>
            <person name="Kudrna D."/>
            <person name="Kulathinal R.J."/>
            <person name="Kumar S."/>
            <person name="Kwok R."/>
            <person name="Lander E."/>
            <person name="Langley C.H."/>
            <person name="Lapoint R."/>
            <person name="Lazzaro B.P."/>
            <person name="Lee S.J."/>
            <person name="Levesque L."/>
            <person name="Li R."/>
            <person name="Lin C.F."/>
            <person name="Lin M.F."/>
            <person name="Lindblad-Toh K."/>
            <person name="Llopart A."/>
            <person name="Long M."/>
            <person name="Low L."/>
            <person name="Lozovsky E."/>
            <person name="Lu J."/>
            <person name="Luo M."/>
            <person name="Machado C.A."/>
            <person name="Makalowski W."/>
            <person name="Marzo M."/>
            <person name="Matsuda M."/>
            <person name="Matzkin L."/>
            <person name="McAllister B."/>
            <person name="McBride C.S."/>
            <person name="McKernan B."/>
            <person name="McKernan K."/>
            <person name="Mendez-Lago M."/>
            <person name="Minx P."/>
            <person name="Mollenhauer M.U."/>
            <person name="Montooth K."/>
            <person name="Mount S.M."/>
            <person name="Mu X."/>
            <person name="Myers E."/>
            <person name="Negre B."/>
            <person name="Newfeld S."/>
            <person name="Nielsen R."/>
            <person name="Noor M.A."/>
            <person name="O'Grady P."/>
            <person name="Pachter L."/>
            <person name="Papaceit M."/>
            <person name="Parisi M.J."/>
            <person name="Parisi M."/>
            <person name="Parts L."/>
            <person name="Pedersen J.S."/>
            <person name="Pesole G."/>
            <person name="Phillippy A.M."/>
            <person name="Ponting C.P."/>
            <person name="Pop M."/>
            <person name="Porcelli D."/>
            <person name="Powell J.R."/>
            <person name="Prohaska S."/>
            <person name="Pruitt K."/>
            <person name="Puig M."/>
            <person name="Quesneville H."/>
            <person name="Ram K.R."/>
            <person name="Rand D."/>
            <person name="Rasmussen M.D."/>
            <person name="Reed L.K."/>
            <person name="Reenan R."/>
            <person name="Reily A."/>
            <person name="Remington K.A."/>
            <person name="Rieger T.T."/>
            <person name="Ritchie M.G."/>
            <person name="Robin C."/>
            <person name="Rogers Y.H."/>
            <person name="Rohde C."/>
            <person name="Rozas J."/>
            <person name="Rubenfield M.J."/>
            <person name="Ruiz A."/>
            <person name="Russo S."/>
            <person name="Salzberg S.L."/>
            <person name="Sanchez-Gracia A."/>
            <person name="Saranga D.J."/>
            <person name="Sato H."/>
            <person name="Schaeffer S.W."/>
            <person name="Schatz M.C."/>
            <person name="Schlenke T."/>
            <person name="Schwartz R."/>
            <person name="Segarra C."/>
            <person name="Singh R.S."/>
            <person name="Sirot L."/>
            <person name="Sirota M."/>
            <person name="Sisneros N.B."/>
            <person name="Smith C.D."/>
            <person name="Smith T.F."/>
            <person name="Spieth J."/>
            <person name="Stage D.E."/>
            <person name="Stark A."/>
            <person name="Stephan W."/>
            <person name="Strausberg R.L."/>
            <person name="Strempel S."/>
            <person name="Sturgill D."/>
            <person name="Sutton G."/>
            <person name="Sutton G.G."/>
            <person name="Tao W."/>
            <person name="Teichmann S."/>
            <person name="Tobari Y.N."/>
            <person name="Tomimura Y."/>
            <person name="Tsolas J.M."/>
            <person name="Valente V.L."/>
            <person name="Venter E."/>
            <person name="Venter J.C."/>
            <person name="Vicario S."/>
            <person name="Vieira F.G."/>
            <person name="Vilella A.J."/>
            <person name="Villasante A."/>
            <person name="Walenz B."/>
            <person name="Wang J."/>
            <person name="Wasserman M."/>
            <person name="Watts T."/>
            <person name="Wilson D."/>
            <person name="Wilson R.K."/>
            <person name="Wing R.A."/>
            <person name="Wolfner M.F."/>
            <person name="Wong A."/>
            <person name="Wong G.K."/>
            <person name="Wu C.I."/>
            <person name="Wu G."/>
            <person name="Yamamoto D."/>
            <person name="Yang H.P."/>
            <person name="Yang S.P."/>
            <person name="Yorke J.A."/>
            <person name="Yoshida K."/>
            <person name="Zdobnov E."/>
            <person name="Zhang P."/>
            <person name="Zhang Y."/>
            <person name="Zimin A.V."/>
            <person name="Baldwin J."/>
            <person name="Abdouelleil A."/>
            <person name="Abdulkadir J."/>
            <person name="Abebe A."/>
            <person name="Abera B."/>
            <person name="Abreu J."/>
            <person name="Acer S.C."/>
            <person name="Aftuck L."/>
            <person name="Alexander A."/>
            <person name="An P."/>
            <person name="Anderson E."/>
            <person name="Anderson S."/>
            <person name="Arachi H."/>
            <person name="Azer M."/>
            <person name="Bachantsang P."/>
            <person name="Barry A."/>
            <person name="Bayul T."/>
            <person name="Berlin A."/>
            <person name="Bessette D."/>
            <person name="Bloom T."/>
            <person name="Blye J."/>
            <person name="Boguslavskiy L."/>
            <person name="Bonnet C."/>
            <person name="Boukhgalter B."/>
            <person name="Bourzgui I."/>
            <person name="Brown A."/>
            <person name="Cahill P."/>
            <person name="Channer S."/>
            <person name="Cheshatsang Y."/>
            <person name="Chuda L."/>
            <person name="Citroen M."/>
            <person name="Collymore A."/>
            <person name="Cooke P."/>
            <person name="Costello M."/>
            <person name="D'Aco K."/>
            <person name="Daza R."/>
            <person name="De Haan G."/>
            <person name="DeGray S."/>
            <person name="DeMaso C."/>
            <person name="Dhargay N."/>
            <person name="Dooley K."/>
            <person name="Dooley E."/>
            <person name="Doricent M."/>
            <person name="Dorje P."/>
            <person name="Dorjee K."/>
            <person name="Dupes A."/>
            <person name="Elong R."/>
            <person name="Falk J."/>
            <person name="Farina A."/>
            <person name="Faro S."/>
            <person name="Ferguson D."/>
            <person name="Fisher S."/>
            <person name="Foley C.D."/>
            <person name="Franke A."/>
            <person name="Friedrich D."/>
            <person name="Gadbois L."/>
            <person name="Gearin G."/>
            <person name="Gearin C.R."/>
            <person name="Giannoukos G."/>
            <person name="Goode T."/>
            <person name="Graham J."/>
            <person name="Grandbois E."/>
            <person name="Grewal S."/>
            <person name="Gyaltsen K."/>
            <person name="Hafez N."/>
            <person name="Hagos B."/>
            <person name="Hall J."/>
            <person name="Henson C."/>
            <person name="Hollinger A."/>
            <person name="Honan T."/>
            <person name="Huard M.D."/>
            <person name="Hughes L."/>
            <person name="Hurhula B."/>
            <person name="Husby M.E."/>
            <person name="Kamat A."/>
            <person name="Kanga B."/>
            <person name="Kashin S."/>
            <person name="Khazanovich D."/>
            <person name="Kisner P."/>
            <person name="Lance K."/>
            <person name="Lara M."/>
            <person name="Lee W."/>
            <person name="Lennon N."/>
            <person name="Letendre F."/>
            <person name="LeVine R."/>
            <person name="Lipovsky A."/>
            <person name="Liu X."/>
            <person name="Liu J."/>
            <person name="Liu S."/>
            <person name="Lokyitsang T."/>
            <person name="Lokyitsang Y."/>
            <person name="Lubonja R."/>
            <person name="Lui A."/>
            <person name="MacDonald P."/>
            <person name="Magnisalis V."/>
            <person name="Maru K."/>
            <person name="Matthews C."/>
            <person name="McCusker W."/>
            <person name="McDonough S."/>
            <person name="Mehta T."/>
            <person name="Meldrim J."/>
            <person name="Meneus L."/>
            <person name="Mihai O."/>
            <person name="Mihalev A."/>
            <person name="Mihova T."/>
            <person name="Mittelman R."/>
            <person name="Mlenga V."/>
            <person name="Montmayeur A."/>
            <person name="Mulrain L."/>
            <person name="Navidi A."/>
            <person name="Naylor J."/>
            <person name="Negash T."/>
            <person name="Nguyen T."/>
            <person name="Nguyen N."/>
            <person name="Nicol R."/>
            <person name="Norbu C."/>
            <person name="Norbu N."/>
            <person name="Novod N."/>
            <person name="O'Neill B."/>
            <person name="Osman S."/>
            <person name="Markiewicz E."/>
            <person name="Oyono O.L."/>
            <person name="Patti C."/>
            <person name="Phunkhang P."/>
            <person name="Pierre F."/>
            <person name="Priest M."/>
            <person name="Raghuraman S."/>
            <person name="Rege F."/>
            <person name="Reyes R."/>
            <person name="Rise C."/>
            <person name="Rogov P."/>
            <person name="Ross K."/>
            <person name="Ryan E."/>
            <person name="Settipalli S."/>
            <person name="Shea T."/>
            <person name="Sherpa N."/>
            <person name="Shi L."/>
            <person name="Shih D."/>
            <person name="Sparrow T."/>
            <person name="Spaulding J."/>
            <person name="Stalker J."/>
            <person name="Stange-Thomann N."/>
            <person name="Stavropoulos S."/>
            <person name="Stone C."/>
            <person name="Strader C."/>
            <person name="Tesfaye S."/>
            <person name="Thomson T."/>
            <person name="Thoulutsang Y."/>
            <person name="Thoulutsang D."/>
            <person name="Topham K."/>
            <person name="Topping I."/>
            <person name="Tsamla T."/>
            <person name="Vassiliev H."/>
            <person name="Vo A."/>
            <person name="Wangchuk T."/>
            <person name="Wangdi T."/>
            <person name="Weiand M."/>
            <person name="Wilkinson J."/>
            <person name="Wilson A."/>
            <person name="Yadav S."/>
            <person name="Young G."/>
            <person name="Yu Q."/>
            <person name="Zembek L."/>
            <person name="Zhong D."/>
            <person name="Zimmer A."/>
            <person name="Zwirko Z."/>
            <person name="Jaffe D.B."/>
            <person name="Alvarez P."/>
            <person name="Brockman W."/>
            <person name="Butler J."/>
            <person name="Chin C."/>
            <person name="Gnerre S."/>
            <person name="Grabherr M."/>
            <person name="Kleber M."/>
            <person name="Mauceli E."/>
            <person name="MacCallum I."/>
        </authorList>
    </citation>
    <scope>NUCLEOTIDE SEQUENCE [LARGE SCALE GENOMIC DNA]</scope>
    <source>
        <strain evidence="3">Tucson 15081-1352.22</strain>
    </source>
</reference>
<sequence>MTFEYFPKVFQCIMHLATSNEDFHSVLTRLENALKDKDELKKMKENLHKETPNLRIDMVLAREATDVRQEEIKQMETVAKTIQSSYEYLLETANLFDDEKIKNMLSFGVMRKEQEVQQKIKAIEMEQKLQLEGKVAMEARSIVQEFRKWQLQLKEAEEANSRIVLESAEMERYWSEKLARATQQRNRKIVSLVQLSKRITELKIPVPSVTKVKACEPKAMAPPKKVEPLVLQPALDFINKYAEVNKVVDKAIAMDTSMEPPLRSILVLNRSMDSSNELDATANPNKQVHFAPLPSPAHTSSIEPLDLPTDMVDISDMTSESSQPEVENRLDPKNIPNKVVVEKVDVLPTLSFEIPSNLDGFDNLNYDNIFQCTESMPEEGMEEDKNQSETMNSNNNLSNNSNNSDNVNMINFDSLSFANESEYADNDFFLNLTGSSNNSSYDL</sequence>
<dbReference type="Proteomes" id="UP000009192">
    <property type="component" value="Unassembled WGS sequence"/>
</dbReference>
<evidence type="ECO:0000313" key="2">
    <source>
        <dbReference type="EMBL" id="KRF94240.1"/>
    </source>
</evidence>
<dbReference type="KEGG" id="dmo:Dmoj_GI14631"/>
<evidence type="ECO:0000313" key="3">
    <source>
        <dbReference type="Proteomes" id="UP000009192"/>
    </source>
</evidence>
<dbReference type="OrthoDB" id="7871835at2759"/>
<evidence type="ECO:0000256" key="1">
    <source>
        <dbReference type="SAM" id="MobiDB-lite"/>
    </source>
</evidence>
<organism evidence="2 3">
    <name type="scientific">Drosophila mojavensis</name>
    <name type="common">Fruit fly</name>
    <dbReference type="NCBI Taxonomy" id="7230"/>
    <lineage>
        <taxon>Eukaryota</taxon>
        <taxon>Metazoa</taxon>
        <taxon>Ecdysozoa</taxon>
        <taxon>Arthropoda</taxon>
        <taxon>Hexapoda</taxon>
        <taxon>Insecta</taxon>
        <taxon>Pterygota</taxon>
        <taxon>Neoptera</taxon>
        <taxon>Endopterygota</taxon>
        <taxon>Diptera</taxon>
        <taxon>Brachycera</taxon>
        <taxon>Muscomorpha</taxon>
        <taxon>Ephydroidea</taxon>
        <taxon>Drosophilidae</taxon>
        <taxon>Drosophila</taxon>
    </lineage>
</organism>
<feature type="region of interest" description="Disordered" evidence="1">
    <location>
        <begin position="377"/>
        <end position="404"/>
    </location>
</feature>
<dbReference type="EMBL" id="CH933810">
    <property type="protein sequence ID" value="KRF94240.1"/>
    <property type="molecule type" value="Genomic_DNA"/>
</dbReference>
<proteinExistence type="predicted"/>
<feature type="compositionally biased region" description="Low complexity" evidence="1">
    <location>
        <begin position="392"/>
        <end position="404"/>
    </location>
</feature>
<dbReference type="AlphaFoldDB" id="A0A0Q9WYW9"/>
<protein>
    <submittedName>
        <fullName evidence="2">Uncharacterized protein, isoform B</fullName>
    </submittedName>
</protein>
<dbReference type="InParanoid" id="A0A0Q9WYW9"/>
<name>A0A0Q9WYW9_DROMO</name>
<dbReference type="SMR" id="A0A0Q9WYW9"/>
<keyword evidence="3" id="KW-1185">Reference proteome</keyword>
<gene>
    <name evidence="2" type="primary">Dmoj\GI14631</name>
    <name evidence="2" type="ORF">Dmoj_GI14631</name>
</gene>
<accession>A0A0Q9WYW9</accession>